<dbReference type="OrthoDB" id="2563506at2759"/>
<keyword evidence="2" id="KW-1185">Reference proteome</keyword>
<reference evidence="3" key="1">
    <citation type="submission" date="2020-01" db="EMBL/GenBank/DDBJ databases">
        <authorList>
            <consortium name="DOE Joint Genome Institute"/>
            <person name="Haridas S."/>
            <person name="Albert R."/>
            <person name="Binder M."/>
            <person name="Bloem J."/>
            <person name="Labutti K."/>
            <person name="Salamov A."/>
            <person name="Andreopoulos B."/>
            <person name="Baker S.E."/>
            <person name="Barry K."/>
            <person name="Bills G."/>
            <person name="Bluhm B.H."/>
            <person name="Cannon C."/>
            <person name="Castanera R."/>
            <person name="Culley D.E."/>
            <person name="Daum C."/>
            <person name="Ezra D."/>
            <person name="Gonzalez J.B."/>
            <person name="Henrissat B."/>
            <person name="Kuo A."/>
            <person name="Liang C."/>
            <person name="Lipzen A."/>
            <person name="Lutzoni F."/>
            <person name="Magnuson J."/>
            <person name="Mondo S."/>
            <person name="Nolan M."/>
            <person name="Ohm R."/>
            <person name="Pangilinan J."/>
            <person name="Park H.-J."/>
            <person name="Ramirez L."/>
            <person name="Alfaro M."/>
            <person name="Sun H."/>
            <person name="Tritt A."/>
            <person name="Yoshinaga Y."/>
            <person name="Zwiers L.-H."/>
            <person name="Turgeon B.G."/>
            <person name="Goodwin S.B."/>
            <person name="Spatafora J.W."/>
            <person name="Crous P.W."/>
            <person name="Grigoriev I.V."/>
        </authorList>
    </citation>
    <scope>NUCLEOTIDE SEQUENCE</scope>
    <source>
        <strain evidence="3">CBS 342.82</strain>
    </source>
</reference>
<feature type="compositionally biased region" description="Low complexity" evidence="1">
    <location>
        <begin position="92"/>
        <end position="112"/>
    </location>
</feature>
<dbReference type="InterPro" id="IPR024368">
    <property type="entry name" value="Ecl1/2/3"/>
</dbReference>
<accession>A0A6J3LY31</accession>
<reference evidence="3" key="2">
    <citation type="submission" date="2020-04" db="EMBL/GenBank/DDBJ databases">
        <authorList>
            <consortium name="NCBI Genome Project"/>
        </authorList>
    </citation>
    <scope>NUCLEOTIDE SEQUENCE</scope>
    <source>
        <strain evidence="3">CBS 342.82</strain>
    </source>
</reference>
<name>A0A6J3LY31_9PEZI</name>
<evidence type="ECO:0000256" key="1">
    <source>
        <dbReference type="SAM" id="MobiDB-lite"/>
    </source>
</evidence>
<gene>
    <name evidence="3" type="ORF">K489DRAFT_412185</name>
</gene>
<proteinExistence type="predicted"/>
<dbReference type="RefSeq" id="XP_033457235.1">
    <property type="nucleotide sequence ID" value="XM_033607900.1"/>
</dbReference>
<feature type="compositionally biased region" description="Polar residues" evidence="1">
    <location>
        <begin position="113"/>
        <end position="126"/>
    </location>
</feature>
<dbReference type="AlphaFoldDB" id="A0A6J3LY31"/>
<reference evidence="3" key="3">
    <citation type="submission" date="2025-08" db="UniProtKB">
        <authorList>
            <consortium name="RefSeq"/>
        </authorList>
    </citation>
    <scope>IDENTIFICATION</scope>
    <source>
        <strain evidence="3">CBS 342.82</strain>
    </source>
</reference>
<protein>
    <submittedName>
        <fullName evidence="3">Uncharacterized protein</fullName>
    </submittedName>
</protein>
<feature type="compositionally biased region" description="Low complexity" evidence="1">
    <location>
        <begin position="34"/>
        <end position="46"/>
    </location>
</feature>
<evidence type="ECO:0000313" key="3">
    <source>
        <dbReference type="RefSeq" id="XP_033457235.1"/>
    </source>
</evidence>
<sequence length="138" mass="14944">MHCFQDCCLFCDRDSPDGAYCSQQCKLADHERSNASNPSTPSNTSSGQWTSYHADSKRQSQHFGSVSSTSSASSYYPYQSAAERHYLSASSSQSSLSSTMSSSPGGTSGMSAQARQDLQGFFSSFDQARAAKRRSTTR</sequence>
<evidence type="ECO:0000313" key="2">
    <source>
        <dbReference type="Proteomes" id="UP000504637"/>
    </source>
</evidence>
<dbReference type="Pfam" id="PF12855">
    <property type="entry name" value="Ecl1"/>
    <property type="match status" value="1"/>
</dbReference>
<feature type="region of interest" description="Disordered" evidence="1">
    <location>
        <begin position="30"/>
        <end position="73"/>
    </location>
</feature>
<dbReference type="Proteomes" id="UP000504637">
    <property type="component" value="Unplaced"/>
</dbReference>
<dbReference type="GeneID" id="54365699"/>
<organism evidence="3">
    <name type="scientific">Dissoconium aciculare CBS 342.82</name>
    <dbReference type="NCBI Taxonomy" id="1314786"/>
    <lineage>
        <taxon>Eukaryota</taxon>
        <taxon>Fungi</taxon>
        <taxon>Dikarya</taxon>
        <taxon>Ascomycota</taxon>
        <taxon>Pezizomycotina</taxon>
        <taxon>Dothideomycetes</taxon>
        <taxon>Dothideomycetidae</taxon>
        <taxon>Mycosphaerellales</taxon>
        <taxon>Dissoconiaceae</taxon>
        <taxon>Dissoconium</taxon>
    </lineage>
</organism>
<feature type="region of interest" description="Disordered" evidence="1">
    <location>
        <begin position="92"/>
        <end position="138"/>
    </location>
</feature>